<evidence type="ECO:0000256" key="5">
    <source>
        <dbReference type="ARBA" id="ARBA00023237"/>
    </source>
</evidence>
<keyword evidence="7" id="KW-1133">Transmembrane helix</keyword>
<evidence type="ECO:0000256" key="6">
    <source>
        <dbReference type="ARBA" id="ARBA00023288"/>
    </source>
</evidence>
<evidence type="ECO:0000256" key="3">
    <source>
        <dbReference type="ARBA" id="ARBA00023136"/>
    </source>
</evidence>
<evidence type="ECO:0000256" key="7">
    <source>
        <dbReference type="SAM" id="Phobius"/>
    </source>
</evidence>
<gene>
    <name evidence="8" type="ORF">SAMN05660831_01888</name>
</gene>
<dbReference type="STRING" id="1123397.SAMN05660831_01888"/>
<evidence type="ECO:0000256" key="2">
    <source>
        <dbReference type="ARBA" id="ARBA00022729"/>
    </source>
</evidence>
<keyword evidence="6 8" id="KW-0449">Lipoprotein</keyword>
<evidence type="ECO:0000256" key="1">
    <source>
        <dbReference type="ARBA" id="ARBA00004459"/>
    </source>
</evidence>
<dbReference type="NCBIfam" id="NF047847">
    <property type="entry name" value="SS_mature_LptM"/>
    <property type="match status" value="1"/>
</dbReference>
<dbReference type="EMBL" id="FOMJ01000006">
    <property type="protein sequence ID" value="SFD57702.1"/>
    <property type="molecule type" value="Genomic_DNA"/>
</dbReference>
<keyword evidence="2" id="KW-0732">Signal</keyword>
<protein>
    <submittedName>
        <fullName evidence="8">Lipoprotein-attachment site-containing protein</fullName>
    </submittedName>
</protein>
<evidence type="ECO:0000313" key="8">
    <source>
        <dbReference type="EMBL" id="SFD57702.1"/>
    </source>
</evidence>
<keyword evidence="3 7" id="KW-0472">Membrane</keyword>
<keyword evidence="5" id="KW-0998">Cell outer membrane</keyword>
<feature type="transmembrane region" description="Helical" evidence="7">
    <location>
        <begin position="6"/>
        <end position="26"/>
    </location>
</feature>
<dbReference type="RefSeq" id="WP_093428520.1">
    <property type="nucleotide sequence ID" value="NZ_FOMJ01000006.1"/>
</dbReference>
<name>A0A1I1TGI8_9GAMM</name>
<dbReference type="InterPro" id="IPR032831">
    <property type="entry name" value="LptM_cons"/>
</dbReference>
<evidence type="ECO:0000313" key="9">
    <source>
        <dbReference type="Proteomes" id="UP000198611"/>
    </source>
</evidence>
<organism evidence="8 9">
    <name type="scientific">Thiohalospira halophila DSM 15071</name>
    <dbReference type="NCBI Taxonomy" id="1123397"/>
    <lineage>
        <taxon>Bacteria</taxon>
        <taxon>Pseudomonadati</taxon>
        <taxon>Pseudomonadota</taxon>
        <taxon>Gammaproteobacteria</taxon>
        <taxon>Thiohalospirales</taxon>
        <taxon>Thiohalospiraceae</taxon>
        <taxon>Thiohalospira</taxon>
    </lineage>
</organism>
<dbReference type="Pfam" id="PF13627">
    <property type="entry name" value="LptM_cons"/>
    <property type="match status" value="1"/>
</dbReference>
<dbReference type="GO" id="GO:0009279">
    <property type="term" value="C:cell outer membrane"/>
    <property type="evidence" value="ECO:0007669"/>
    <property type="project" value="UniProtKB-SubCell"/>
</dbReference>
<reference evidence="8 9" key="1">
    <citation type="submission" date="2016-10" db="EMBL/GenBank/DDBJ databases">
        <authorList>
            <person name="de Groot N.N."/>
        </authorList>
    </citation>
    <scope>NUCLEOTIDE SEQUENCE [LARGE SCALE GENOMIC DNA]</scope>
    <source>
        <strain evidence="8 9">HL3</strain>
    </source>
</reference>
<comment type="subcellular location">
    <subcellularLocation>
        <location evidence="1">Cell outer membrane</location>
        <topology evidence="1">Lipid-anchor</topology>
    </subcellularLocation>
</comment>
<evidence type="ECO:0000256" key="4">
    <source>
        <dbReference type="ARBA" id="ARBA00023139"/>
    </source>
</evidence>
<keyword evidence="4" id="KW-0564">Palmitate</keyword>
<keyword evidence="9" id="KW-1185">Reference proteome</keyword>
<dbReference type="Proteomes" id="UP000198611">
    <property type="component" value="Unassembled WGS sequence"/>
</dbReference>
<sequence>MRLCPGYLLFVAMVVVLALMTLLGGCGQKGELYLPEDNPPAESSD</sequence>
<dbReference type="PROSITE" id="PS51257">
    <property type="entry name" value="PROKAR_LIPOPROTEIN"/>
    <property type="match status" value="1"/>
</dbReference>
<keyword evidence="7" id="KW-0812">Transmembrane</keyword>
<dbReference type="AlphaFoldDB" id="A0A1I1TGI8"/>
<accession>A0A1I1TGI8</accession>
<proteinExistence type="predicted"/>